<gene>
    <name evidence="1" type="ORF">CWB73_00890</name>
</gene>
<organism evidence="1 2">
    <name type="scientific">Pseudoalteromonas phenolica</name>
    <dbReference type="NCBI Taxonomy" id="161398"/>
    <lineage>
        <taxon>Bacteria</taxon>
        <taxon>Pseudomonadati</taxon>
        <taxon>Pseudomonadota</taxon>
        <taxon>Gammaproteobacteria</taxon>
        <taxon>Alteromonadales</taxon>
        <taxon>Pseudoalteromonadaceae</taxon>
        <taxon>Pseudoalteromonas</taxon>
    </lineage>
</organism>
<dbReference type="EMBL" id="PNCM01000005">
    <property type="protein sequence ID" value="TMP83836.1"/>
    <property type="molecule type" value="Genomic_DNA"/>
</dbReference>
<reference evidence="1 2" key="1">
    <citation type="submission" date="2017-12" db="EMBL/GenBank/DDBJ databases">
        <authorList>
            <person name="Paulsen S."/>
            <person name="Gram L.K."/>
        </authorList>
    </citation>
    <scope>NUCLEOTIDE SEQUENCE [LARGE SCALE GENOMIC DNA]</scope>
    <source>
        <strain evidence="1 2">S1189</strain>
    </source>
</reference>
<dbReference type="OrthoDB" id="6301938at2"/>
<evidence type="ECO:0000313" key="1">
    <source>
        <dbReference type="EMBL" id="TMP83836.1"/>
    </source>
</evidence>
<protein>
    <submittedName>
        <fullName evidence="1">Uncharacterized protein</fullName>
    </submittedName>
</protein>
<sequence length="239" mass="26370">MTISERLTRVAERANTLCNTVSSQISFINSALSEAEAQSSEFINNARAEQSHILLSSNQQMHLQDANAIKGFNTIGLESLEVTREATLHASNIVDHTGNGVGEDFKANVFNGYVNGYFDIVRLKWKRNMASHPARINDDWYRNYQQGALTTGCYFKLIAGSIGGEMSAYHNFANGWQLLGARQSASSISKAFTAPHSKLTLSRNTGEEGEALMCLFGTVSGFVNLEDKIWGLYPEFTKV</sequence>
<accession>A0A5S3YZ93</accession>
<evidence type="ECO:0000313" key="2">
    <source>
        <dbReference type="Proteomes" id="UP000307362"/>
    </source>
</evidence>
<dbReference type="AlphaFoldDB" id="A0A5S3YZ93"/>
<proteinExistence type="predicted"/>
<name>A0A5S3YZ93_9GAMM</name>
<comment type="caution">
    <text evidence="1">The sequence shown here is derived from an EMBL/GenBank/DDBJ whole genome shotgun (WGS) entry which is preliminary data.</text>
</comment>
<reference evidence="2" key="2">
    <citation type="submission" date="2019-06" db="EMBL/GenBank/DDBJ databases">
        <title>Co-occurence of chitin degradation, pigmentation and bioactivity in marine Pseudoalteromonas.</title>
        <authorList>
            <person name="Sonnenschein E.C."/>
            <person name="Bech P.K."/>
        </authorList>
    </citation>
    <scope>NUCLEOTIDE SEQUENCE [LARGE SCALE GENOMIC DNA]</scope>
    <source>
        <strain evidence="2">S1189</strain>
    </source>
</reference>
<dbReference type="Proteomes" id="UP000307362">
    <property type="component" value="Unassembled WGS sequence"/>
</dbReference>